<dbReference type="EMBL" id="JAHFXS010004038">
    <property type="protein sequence ID" value="KAG9957938.1"/>
    <property type="molecule type" value="Genomic_DNA"/>
</dbReference>
<dbReference type="PANTHER" id="PTHR46082">
    <property type="entry name" value="ATP/GTP-BINDING PROTEIN-RELATED"/>
    <property type="match status" value="1"/>
</dbReference>
<dbReference type="GO" id="GO:0009116">
    <property type="term" value="P:nucleoside metabolic process"/>
    <property type="evidence" value="ECO:0007669"/>
    <property type="project" value="InterPro"/>
</dbReference>
<evidence type="ECO:0000313" key="3">
    <source>
        <dbReference type="Proteomes" id="UP000729357"/>
    </source>
</evidence>
<dbReference type="InterPro" id="IPR035994">
    <property type="entry name" value="Nucleoside_phosphorylase_sf"/>
</dbReference>
<dbReference type="SUPFAM" id="SSF53167">
    <property type="entry name" value="Purine and uridine phosphorylases"/>
    <property type="match status" value="1"/>
</dbReference>
<dbReference type="Proteomes" id="UP000729357">
    <property type="component" value="Unassembled WGS sequence"/>
</dbReference>
<organism evidence="2 3">
    <name type="scientific">Aureobasidium melanogenum</name>
    <name type="common">Aureobasidium pullulans var. melanogenum</name>
    <dbReference type="NCBI Taxonomy" id="46634"/>
    <lineage>
        <taxon>Eukaryota</taxon>
        <taxon>Fungi</taxon>
        <taxon>Dikarya</taxon>
        <taxon>Ascomycota</taxon>
        <taxon>Pezizomycotina</taxon>
        <taxon>Dothideomycetes</taxon>
        <taxon>Dothideomycetidae</taxon>
        <taxon>Dothideales</taxon>
        <taxon>Saccotheciaceae</taxon>
        <taxon>Aureobasidium</taxon>
    </lineage>
</organism>
<proteinExistence type="predicted"/>
<dbReference type="GO" id="GO:0003824">
    <property type="term" value="F:catalytic activity"/>
    <property type="evidence" value="ECO:0007669"/>
    <property type="project" value="InterPro"/>
</dbReference>
<keyword evidence="3" id="KW-1185">Reference proteome</keyword>
<sequence length="356" mass="38282">MSVVQASTPSTREGYSSEDYTIGITCALPIELAATVRMLDKEHPRLLQDPGDDNSYRFGHIGNHNVVIGCLAAGRTGLVSAASVALKMKSSFRCVRFELMVGIGGGVPSEEHDIRLGDVVVSKPAGQHGGVVQYDLGKTQSNGNFERTGLLSPPPEALLTTITDVIAAQEMDELNTAAHLSQLAQKLPAYGFPLKLTDDLYPPNHLHKGGKTCLDCGKEGLVPREERANKVPAIHYGTIASGNRVMKDAVERDIISKALGGVLCFEMEAAGLMNNFPCLVIRGISDYSDSHKNDGWQRYAAATAAAFAKELLNHLAPTKVAQTQTISQAMSDLSSQLAKNTGVAQQTGRRIERTWQ</sequence>
<accession>A0A9P8F9A8</accession>
<evidence type="ECO:0000259" key="1">
    <source>
        <dbReference type="Pfam" id="PF01048"/>
    </source>
</evidence>
<reference evidence="2" key="1">
    <citation type="journal article" date="2021" name="J Fungi (Basel)">
        <title>Virulence traits and population genomics of the black yeast Aureobasidium melanogenum.</title>
        <authorList>
            <person name="Cernosa A."/>
            <person name="Sun X."/>
            <person name="Gostincar C."/>
            <person name="Fang C."/>
            <person name="Gunde-Cimerman N."/>
            <person name="Song Z."/>
        </authorList>
    </citation>
    <scope>NUCLEOTIDE SEQUENCE</scope>
    <source>
        <strain evidence="2">EXF-9298</strain>
    </source>
</reference>
<dbReference type="Pfam" id="PF01048">
    <property type="entry name" value="PNP_UDP_1"/>
    <property type="match status" value="1"/>
</dbReference>
<dbReference type="PANTHER" id="PTHR46082:SF11">
    <property type="entry name" value="AAA+ ATPASE DOMAIN-CONTAINING PROTEIN-RELATED"/>
    <property type="match status" value="1"/>
</dbReference>
<gene>
    <name evidence="2" type="ORF">KCU98_g16986</name>
</gene>
<feature type="domain" description="Nucleoside phosphorylase" evidence="1">
    <location>
        <begin position="21"/>
        <end position="310"/>
    </location>
</feature>
<dbReference type="AlphaFoldDB" id="A0A9P8F9A8"/>
<reference evidence="2" key="2">
    <citation type="submission" date="2021-08" db="EMBL/GenBank/DDBJ databases">
        <authorList>
            <person name="Gostincar C."/>
            <person name="Sun X."/>
            <person name="Song Z."/>
            <person name="Gunde-Cimerman N."/>
        </authorList>
    </citation>
    <scope>NUCLEOTIDE SEQUENCE</scope>
    <source>
        <strain evidence="2">EXF-9298</strain>
    </source>
</reference>
<dbReference type="InterPro" id="IPR000845">
    <property type="entry name" value="Nucleoside_phosphorylase_d"/>
</dbReference>
<dbReference type="InterPro" id="IPR053137">
    <property type="entry name" value="NLR-like"/>
</dbReference>
<feature type="non-terminal residue" evidence="2">
    <location>
        <position position="356"/>
    </location>
</feature>
<comment type="caution">
    <text evidence="2">The sequence shown here is derived from an EMBL/GenBank/DDBJ whole genome shotgun (WGS) entry which is preliminary data.</text>
</comment>
<protein>
    <submittedName>
        <fullName evidence="2">Pfs domain-containing protein</fullName>
    </submittedName>
</protein>
<evidence type="ECO:0000313" key="2">
    <source>
        <dbReference type="EMBL" id="KAG9957938.1"/>
    </source>
</evidence>
<dbReference type="Gene3D" id="3.40.50.1580">
    <property type="entry name" value="Nucleoside phosphorylase domain"/>
    <property type="match status" value="1"/>
</dbReference>
<name>A0A9P8F9A8_AURME</name>